<dbReference type="AlphaFoldDB" id="A0A1Q5ZYA2"/>
<dbReference type="GO" id="GO:0008757">
    <property type="term" value="F:S-adenosylmethionine-dependent methyltransferase activity"/>
    <property type="evidence" value="ECO:0007669"/>
    <property type="project" value="InterPro"/>
</dbReference>
<dbReference type="InterPro" id="IPR013216">
    <property type="entry name" value="Methyltransf_11"/>
</dbReference>
<dbReference type="PANTHER" id="PTHR43861">
    <property type="entry name" value="TRANS-ACONITATE 2-METHYLTRANSFERASE-RELATED"/>
    <property type="match status" value="1"/>
</dbReference>
<reference evidence="2 3" key="1">
    <citation type="submission" date="2016-11" db="EMBL/GenBank/DDBJ databases">
        <title>Whole Genome Sequencing of Mucilaginibacter polytrichastri RG4-7(T) isolated from the moss sample.</title>
        <authorList>
            <person name="Li Y."/>
        </authorList>
    </citation>
    <scope>NUCLEOTIDE SEQUENCE [LARGE SCALE GENOMIC DNA]</scope>
    <source>
        <strain evidence="2 3">RG4-7</strain>
    </source>
</reference>
<gene>
    <name evidence="2" type="ORF">RG47T_2184</name>
</gene>
<dbReference type="RefSeq" id="WP_074489406.1">
    <property type="nucleotide sequence ID" value="NZ_FPAM01000004.1"/>
</dbReference>
<dbReference type="Proteomes" id="UP000186720">
    <property type="component" value="Unassembled WGS sequence"/>
</dbReference>
<dbReference type="STRING" id="1302689.RG47T_2184"/>
<evidence type="ECO:0000313" key="3">
    <source>
        <dbReference type="Proteomes" id="UP000186720"/>
    </source>
</evidence>
<dbReference type="SUPFAM" id="SSF53335">
    <property type="entry name" value="S-adenosyl-L-methionine-dependent methyltransferases"/>
    <property type="match status" value="1"/>
</dbReference>
<name>A0A1Q5ZYA2_9SPHI</name>
<dbReference type="Gene3D" id="3.40.50.150">
    <property type="entry name" value="Vaccinia Virus protein VP39"/>
    <property type="match status" value="1"/>
</dbReference>
<dbReference type="PANTHER" id="PTHR43861:SF1">
    <property type="entry name" value="TRANS-ACONITATE 2-METHYLTRANSFERASE"/>
    <property type="match status" value="1"/>
</dbReference>
<proteinExistence type="predicted"/>
<keyword evidence="3" id="KW-1185">Reference proteome</keyword>
<evidence type="ECO:0000259" key="1">
    <source>
        <dbReference type="Pfam" id="PF08241"/>
    </source>
</evidence>
<protein>
    <recommendedName>
        <fullName evidence="1">Methyltransferase type 11 domain-containing protein</fullName>
    </recommendedName>
</protein>
<dbReference type="CDD" id="cd02440">
    <property type="entry name" value="AdoMet_MTases"/>
    <property type="match status" value="1"/>
</dbReference>
<dbReference type="OrthoDB" id="9777497at2"/>
<organism evidence="2 3">
    <name type="scientific">Mucilaginibacter polytrichastri</name>
    <dbReference type="NCBI Taxonomy" id="1302689"/>
    <lineage>
        <taxon>Bacteria</taxon>
        <taxon>Pseudomonadati</taxon>
        <taxon>Bacteroidota</taxon>
        <taxon>Sphingobacteriia</taxon>
        <taxon>Sphingobacteriales</taxon>
        <taxon>Sphingobacteriaceae</taxon>
        <taxon>Mucilaginibacter</taxon>
    </lineage>
</organism>
<dbReference type="Pfam" id="PF08241">
    <property type="entry name" value="Methyltransf_11"/>
    <property type="match status" value="1"/>
</dbReference>
<feature type="domain" description="Methyltransferase type 11" evidence="1">
    <location>
        <begin position="32"/>
        <end position="126"/>
    </location>
</feature>
<dbReference type="EMBL" id="MPPL01000001">
    <property type="protein sequence ID" value="OKS86727.1"/>
    <property type="molecule type" value="Genomic_DNA"/>
</dbReference>
<comment type="caution">
    <text evidence="2">The sequence shown here is derived from an EMBL/GenBank/DDBJ whole genome shotgun (WGS) entry which is preliminary data.</text>
</comment>
<sequence>MTLTEEYEQQNQWRNWESYLTKLPIKNTDVVLDLGCGVGDVTKLLGERCLQVFGIDHNPELLQSAKRNNNLGNIEFISSDLSQILINIEIPNVDGIWCSFTAAYFPNFKPVLSNWIKKLKSGGWIALVEIDDLFGHHPLPTETKAFFKSHYKKLYDQLTYDFEMGSKLRNYLVDCGLTVIFEQNVKDPELAFNGLADNRVVLAWQNRLDRMTGLQNSLESFQFIRLKMDFLNCLRDENHTCSALVKYFIAKKDNL</sequence>
<evidence type="ECO:0000313" key="2">
    <source>
        <dbReference type="EMBL" id="OKS86727.1"/>
    </source>
</evidence>
<accession>A0A1Q5ZYA2</accession>
<dbReference type="InterPro" id="IPR029063">
    <property type="entry name" value="SAM-dependent_MTases_sf"/>
</dbReference>